<feature type="repeat" description="PPR" evidence="2">
    <location>
        <begin position="149"/>
        <end position="183"/>
    </location>
</feature>
<evidence type="ECO:0000313" key="4">
    <source>
        <dbReference type="Proteomes" id="UP000238479"/>
    </source>
</evidence>
<comment type="caution">
    <text evidence="3">The sequence shown here is derived from an EMBL/GenBank/DDBJ whole genome shotgun (WGS) entry which is preliminary data.</text>
</comment>
<dbReference type="PROSITE" id="PS51375">
    <property type="entry name" value="PPR"/>
    <property type="match status" value="2"/>
</dbReference>
<name>A0A2P6S258_ROSCH</name>
<accession>A0A2P6S258</accession>
<dbReference type="Proteomes" id="UP000238479">
    <property type="component" value="Chromosome 2"/>
</dbReference>
<dbReference type="Pfam" id="PF13041">
    <property type="entry name" value="PPR_2"/>
    <property type="match status" value="1"/>
</dbReference>
<dbReference type="GO" id="GO:0009451">
    <property type="term" value="P:RNA modification"/>
    <property type="evidence" value="ECO:0007669"/>
    <property type="project" value="InterPro"/>
</dbReference>
<dbReference type="Gene3D" id="1.25.40.10">
    <property type="entry name" value="Tetratricopeptide repeat domain"/>
    <property type="match status" value="3"/>
</dbReference>
<dbReference type="OMA" id="QHCGQYV"/>
<proteinExistence type="predicted"/>
<dbReference type="GO" id="GO:0003723">
    <property type="term" value="F:RNA binding"/>
    <property type="evidence" value="ECO:0007669"/>
    <property type="project" value="InterPro"/>
</dbReference>
<dbReference type="NCBIfam" id="TIGR00756">
    <property type="entry name" value="PPR"/>
    <property type="match status" value="2"/>
</dbReference>
<dbReference type="FunFam" id="1.25.40.10:FF:000242">
    <property type="entry name" value="Pentatricopeptide repeat-containing protein"/>
    <property type="match status" value="1"/>
</dbReference>
<dbReference type="AlphaFoldDB" id="A0A2P6S258"/>
<evidence type="ECO:0000256" key="2">
    <source>
        <dbReference type="PROSITE-ProRule" id="PRU00708"/>
    </source>
</evidence>
<keyword evidence="4" id="KW-1185">Reference proteome</keyword>
<dbReference type="Pfam" id="PF20431">
    <property type="entry name" value="E_motif"/>
    <property type="match status" value="1"/>
</dbReference>
<dbReference type="EMBL" id="PDCK01000040">
    <property type="protein sequence ID" value="PRQ52745.1"/>
    <property type="molecule type" value="Genomic_DNA"/>
</dbReference>
<keyword evidence="1" id="KW-0677">Repeat</keyword>
<gene>
    <name evidence="3" type="ORF">RchiOBHm_Chr2g0158781</name>
</gene>
<feature type="repeat" description="PPR" evidence="2">
    <location>
        <begin position="290"/>
        <end position="324"/>
    </location>
</feature>
<evidence type="ECO:0000313" key="3">
    <source>
        <dbReference type="EMBL" id="PRQ52745.1"/>
    </source>
</evidence>
<organism evidence="3 4">
    <name type="scientific">Rosa chinensis</name>
    <name type="common">China rose</name>
    <dbReference type="NCBI Taxonomy" id="74649"/>
    <lineage>
        <taxon>Eukaryota</taxon>
        <taxon>Viridiplantae</taxon>
        <taxon>Streptophyta</taxon>
        <taxon>Embryophyta</taxon>
        <taxon>Tracheophyta</taxon>
        <taxon>Spermatophyta</taxon>
        <taxon>Magnoliopsida</taxon>
        <taxon>eudicotyledons</taxon>
        <taxon>Gunneridae</taxon>
        <taxon>Pentapetalae</taxon>
        <taxon>rosids</taxon>
        <taxon>fabids</taxon>
        <taxon>Rosales</taxon>
        <taxon>Rosaceae</taxon>
        <taxon>Rosoideae</taxon>
        <taxon>Rosoideae incertae sedis</taxon>
        <taxon>Rosa</taxon>
    </lineage>
</organism>
<dbReference type="InterPro" id="IPR002885">
    <property type="entry name" value="PPR_rpt"/>
</dbReference>
<dbReference type="InterPro" id="IPR046960">
    <property type="entry name" value="PPR_At4g14850-like_plant"/>
</dbReference>
<reference evidence="3 4" key="1">
    <citation type="journal article" date="2018" name="Nat. Genet.">
        <title>The Rosa genome provides new insights in the design of modern roses.</title>
        <authorList>
            <person name="Bendahmane M."/>
        </authorList>
    </citation>
    <scope>NUCLEOTIDE SEQUENCE [LARGE SCALE GENOMIC DNA]</scope>
    <source>
        <strain evidence="4">cv. Old Blush</strain>
    </source>
</reference>
<dbReference type="PANTHER" id="PTHR47926">
    <property type="entry name" value="PENTATRICOPEPTIDE REPEAT-CONTAINING PROTEIN"/>
    <property type="match status" value="1"/>
</dbReference>
<dbReference type="InterPro" id="IPR011990">
    <property type="entry name" value="TPR-like_helical_dom_sf"/>
</dbReference>
<dbReference type="PANTHER" id="PTHR47926:SF348">
    <property type="entry name" value="PENTATRICOPEPTIDE REPEAT-CONTAINING PROTEIN"/>
    <property type="match status" value="1"/>
</dbReference>
<evidence type="ECO:0000256" key="1">
    <source>
        <dbReference type="ARBA" id="ARBA00022737"/>
    </source>
</evidence>
<dbReference type="Gramene" id="PRQ52745">
    <property type="protein sequence ID" value="PRQ52745"/>
    <property type="gene ID" value="RchiOBHm_Chr2g0158781"/>
</dbReference>
<sequence>MLESLLHLLQRFLKSPNQIKQIHSRLITNGHLRRNPNPKFSKWRTTLFYNTLIRAHLGFGEAHKAFFLFTQMLSHQAHPNSHTFPPLVKAVAVAGGGGWPCYGRALHAQVVKRGVWGDPVVQTSFVSMYARFGEVWDARKVFDEMTEPCVVACNAMIDGLGKNGDMGGAVWMFERMPERDVVSWTSVISGFGRNGWFGEGVWFFKRMMGSEDVRGGFVKPNEATFVSVLSSCANLDGWGSLYWGKQIHGHVVRNEVQLSVFMGTALVDLYGKSGCLTGAWNVFEEMRVKEVCTWNAMISALSLNGREKEALELFEKMMEKRLRPNEVTFVAVLTACAHGNSVKCGLDLFKSMSKDFGVEPIMEHYGCVVDLLGRAGLFKEATELLKNMPFEPDASVLGALLGSCKIHGTTELGNEVGKKLIELQPQHCGRYLVLSNIYAANERWDHAASVRKAMVHAGIQKIPAFSRIDVRYVTFATKE</sequence>
<dbReference type="Pfam" id="PF01535">
    <property type="entry name" value="PPR"/>
    <property type="match status" value="6"/>
</dbReference>
<protein>
    <submittedName>
        <fullName evidence="3">Putative tetratricopeptide-like helical domain-containing protein</fullName>
    </submittedName>
</protein>
<dbReference type="InterPro" id="IPR046848">
    <property type="entry name" value="E_motif"/>
</dbReference>